<dbReference type="SMART" id="SM00471">
    <property type="entry name" value="HDc"/>
    <property type="match status" value="1"/>
</dbReference>
<dbReference type="RefSeq" id="WP_158618733.1">
    <property type="nucleotide sequence ID" value="NZ_AP018449.1"/>
</dbReference>
<evidence type="ECO:0000313" key="2">
    <source>
        <dbReference type="EMBL" id="BBB91492.1"/>
    </source>
</evidence>
<dbReference type="OrthoDB" id="1677843at2"/>
<dbReference type="EMBL" id="AP018449">
    <property type="protein sequence ID" value="BBB91492.1"/>
    <property type="molecule type" value="Genomic_DNA"/>
</dbReference>
<dbReference type="CDD" id="cd00077">
    <property type="entry name" value="HDc"/>
    <property type="match status" value="1"/>
</dbReference>
<dbReference type="KEGG" id="mana:MAMMFC1_02176"/>
<dbReference type="PANTHER" id="PTHR43155:SF2">
    <property type="entry name" value="CYCLIC DI-GMP PHOSPHODIESTERASE PA4108"/>
    <property type="match status" value="1"/>
</dbReference>
<evidence type="ECO:0000259" key="1">
    <source>
        <dbReference type="PROSITE" id="PS51832"/>
    </source>
</evidence>
<keyword evidence="3" id="KW-1185">Reference proteome</keyword>
<gene>
    <name evidence="2" type="primary">rpfG_11</name>
    <name evidence="2" type="ORF">MAMMFC1_02176</name>
</gene>
<organism evidence="2 3">
    <name type="scientific">Methylomusa anaerophila</name>
    <dbReference type="NCBI Taxonomy" id="1930071"/>
    <lineage>
        <taxon>Bacteria</taxon>
        <taxon>Bacillati</taxon>
        <taxon>Bacillota</taxon>
        <taxon>Negativicutes</taxon>
        <taxon>Selenomonadales</taxon>
        <taxon>Sporomusaceae</taxon>
        <taxon>Methylomusa</taxon>
    </lineage>
</organism>
<accession>A0A348AK94</accession>
<dbReference type="InterPro" id="IPR006675">
    <property type="entry name" value="HDIG_dom"/>
</dbReference>
<dbReference type="PANTHER" id="PTHR43155">
    <property type="entry name" value="CYCLIC DI-GMP PHOSPHODIESTERASE PA4108-RELATED"/>
    <property type="match status" value="1"/>
</dbReference>
<dbReference type="AlphaFoldDB" id="A0A348AK94"/>
<dbReference type="Pfam" id="PF13487">
    <property type="entry name" value="HD_5"/>
    <property type="match status" value="1"/>
</dbReference>
<sequence>MQKVQKVQKMPVTMPEIIREETRIRAIDLVQKSFRNLGSIQQLNIVQFNKLTSFIIDEIISNTDAMIHLTDIRLHDDYTFGHSVNVCVLSTVIGLQLGYRMSQLRELALGALLHDIGKVQIPQEILQKPGKLDDREWNIMCQHPDLGFAILREREEIPLLSAYIVRQHHEKCDGTGYSHGLSAKAIHEYAKIAAVADVYDAITSSRPYQNAALPHEAHEMMVSMAHSHLDEGILKSFLSQVAVYPVGTILRLSTGELAVVTKVIPGLQTRPVVRIIADEQNRPIVNGRQVDLARHLSLFILQVLTEREICQLKQTT</sequence>
<evidence type="ECO:0000313" key="3">
    <source>
        <dbReference type="Proteomes" id="UP000276437"/>
    </source>
</evidence>
<dbReference type="GO" id="GO:0071111">
    <property type="term" value="F:cyclic-guanylate-specific phosphodiesterase activity"/>
    <property type="evidence" value="ECO:0007669"/>
    <property type="project" value="UniProtKB-EC"/>
</dbReference>
<name>A0A348AK94_9FIRM</name>
<dbReference type="InterPro" id="IPR003607">
    <property type="entry name" value="HD/PDEase_dom"/>
</dbReference>
<dbReference type="EC" id="3.1.4.52" evidence="2"/>
<reference evidence="2 3" key="1">
    <citation type="journal article" date="2018" name="Int. J. Syst. Evol. Microbiol.">
        <title>Methylomusa anaerophila gen. nov., sp. nov., an anaerobic methanol-utilizing bacterium isolated from a microbial fuel cell.</title>
        <authorList>
            <person name="Amano N."/>
            <person name="Yamamuro A."/>
            <person name="Miyahara M."/>
            <person name="Kouzuma A."/>
            <person name="Abe T."/>
            <person name="Watanabe K."/>
        </authorList>
    </citation>
    <scope>NUCLEOTIDE SEQUENCE [LARGE SCALE GENOMIC DNA]</scope>
    <source>
        <strain evidence="2 3">MMFC1</strain>
    </source>
</reference>
<keyword evidence="2" id="KW-0378">Hydrolase</keyword>
<dbReference type="SUPFAM" id="SSF109604">
    <property type="entry name" value="HD-domain/PDEase-like"/>
    <property type="match status" value="1"/>
</dbReference>
<protein>
    <submittedName>
        <fullName evidence="2">Cyclic di-GMP phosphodiesterase response regulator RpfG</fullName>
        <ecNumber evidence="2">3.1.4.52</ecNumber>
    </submittedName>
</protein>
<dbReference type="Gene3D" id="1.10.3210.10">
    <property type="entry name" value="Hypothetical protein af1432"/>
    <property type="match status" value="1"/>
</dbReference>
<feature type="domain" description="HD-GYP" evidence="1">
    <location>
        <begin position="57"/>
        <end position="253"/>
    </location>
</feature>
<dbReference type="InterPro" id="IPR037522">
    <property type="entry name" value="HD_GYP_dom"/>
</dbReference>
<dbReference type="Proteomes" id="UP000276437">
    <property type="component" value="Chromosome"/>
</dbReference>
<dbReference type="PROSITE" id="PS51832">
    <property type="entry name" value="HD_GYP"/>
    <property type="match status" value="1"/>
</dbReference>
<proteinExistence type="predicted"/>
<dbReference type="NCBIfam" id="TIGR00277">
    <property type="entry name" value="HDIG"/>
    <property type="match status" value="1"/>
</dbReference>